<dbReference type="RefSeq" id="XP_008717605.1">
    <property type="nucleotide sequence ID" value="XM_008719383.1"/>
</dbReference>
<accession>W2RWE1</accession>
<reference evidence="1 2" key="1">
    <citation type="submission" date="2013-03" db="EMBL/GenBank/DDBJ databases">
        <title>The Genome Sequence of Phialophora europaea CBS 101466.</title>
        <authorList>
            <consortium name="The Broad Institute Genomics Platform"/>
            <person name="Cuomo C."/>
            <person name="de Hoog S."/>
            <person name="Gorbushina A."/>
            <person name="Walker B."/>
            <person name="Young S.K."/>
            <person name="Zeng Q."/>
            <person name="Gargeya S."/>
            <person name="Fitzgerald M."/>
            <person name="Haas B."/>
            <person name="Abouelleil A."/>
            <person name="Allen A.W."/>
            <person name="Alvarado L."/>
            <person name="Arachchi H.M."/>
            <person name="Berlin A.M."/>
            <person name="Chapman S.B."/>
            <person name="Gainer-Dewar J."/>
            <person name="Goldberg J."/>
            <person name="Griggs A."/>
            <person name="Gujja S."/>
            <person name="Hansen M."/>
            <person name="Howarth C."/>
            <person name="Imamovic A."/>
            <person name="Ireland A."/>
            <person name="Larimer J."/>
            <person name="McCowan C."/>
            <person name="Murphy C."/>
            <person name="Pearson M."/>
            <person name="Poon T.W."/>
            <person name="Priest M."/>
            <person name="Roberts A."/>
            <person name="Saif S."/>
            <person name="Shea T."/>
            <person name="Sisk P."/>
            <person name="Sykes S."/>
            <person name="Wortman J."/>
            <person name="Nusbaum C."/>
            <person name="Birren B."/>
        </authorList>
    </citation>
    <scope>NUCLEOTIDE SEQUENCE [LARGE SCALE GENOMIC DNA]</scope>
    <source>
        <strain evidence="1 2">CBS 101466</strain>
    </source>
</reference>
<dbReference type="GeneID" id="19972381"/>
<dbReference type="AlphaFoldDB" id="W2RWE1"/>
<sequence length="160" mass="17947">MSALFPSTGGTYTDHGFRIRRSSPSHLANHFKIQQTAHPDFAMSLDPASPIYYHATSDGGRIRHEQRQSEFPDDQQGGRLRTICRGIRPRAGSGALDLVVRHGTIERCDEWYDWSARTEMGVAGNGDEATEVKTWEAWVPEDGYHVLGEGDFDQRTLDKA</sequence>
<dbReference type="VEuPathDB" id="FungiDB:HMPREF1541_05042"/>
<dbReference type="Proteomes" id="UP000030752">
    <property type="component" value="Unassembled WGS sequence"/>
</dbReference>
<name>W2RWE1_CYPE1</name>
<proteinExistence type="predicted"/>
<gene>
    <name evidence="1" type="ORF">HMPREF1541_05042</name>
</gene>
<keyword evidence="2" id="KW-1185">Reference proteome</keyword>
<dbReference type="HOGENOM" id="CLU_1652086_0_0_1"/>
<organism evidence="1 2">
    <name type="scientific">Cyphellophora europaea (strain CBS 101466)</name>
    <name type="common">Phialophora europaea</name>
    <dbReference type="NCBI Taxonomy" id="1220924"/>
    <lineage>
        <taxon>Eukaryota</taxon>
        <taxon>Fungi</taxon>
        <taxon>Dikarya</taxon>
        <taxon>Ascomycota</taxon>
        <taxon>Pezizomycotina</taxon>
        <taxon>Eurotiomycetes</taxon>
        <taxon>Chaetothyriomycetidae</taxon>
        <taxon>Chaetothyriales</taxon>
        <taxon>Cyphellophoraceae</taxon>
        <taxon>Cyphellophora</taxon>
    </lineage>
</organism>
<protein>
    <submittedName>
        <fullName evidence="1">Uncharacterized protein</fullName>
    </submittedName>
</protein>
<evidence type="ECO:0000313" key="1">
    <source>
        <dbReference type="EMBL" id="ETN40762.1"/>
    </source>
</evidence>
<dbReference type="EMBL" id="KB822720">
    <property type="protein sequence ID" value="ETN40762.1"/>
    <property type="molecule type" value="Genomic_DNA"/>
</dbReference>
<dbReference type="InParanoid" id="W2RWE1"/>
<evidence type="ECO:0000313" key="2">
    <source>
        <dbReference type="Proteomes" id="UP000030752"/>
    </source>
</evidence>